<dbReference type="Gene3D" id="2.40.70.10">
    <property type="entry name" value="Acid Proteases"/>
    <property type="match status" value="2"/>
</dbReference>
<dbReference type="InterPro" id="IPR001969">
    <property type="entry name" value="Aspartic_peptidase_AS"/>
</dbReference>
<dbReference type="PANTHER" id="PTHR47966:SF6">
    <property type="entry name" value="PEPTIDASE A1 DOMAIN-CONTAINING PROTEIN"/>
    <property type="match status" value="1"/>
</dbReference>
<dbReference type="AlphaFoldDB" id="A0AAV0AT10"/>
<sequence>MSNGFGDSEYYGVVQIGTPPQPFNVIIDTGSSDLWITGSTLTRGTTSSSSASLPAMGAIGSPSSSSFASTGASFNSSQSSSYKSSSTPFRITYGSGSASGLVGTDTVSLTGYTVNNQAFATVSQASSGLLSGDVSGIMGMAFTSLSSTKAVPFWESANINVFAFGITRFVNISSSNEIEPGGVLTLGGLNSSLYKGNISYVNLKSESYWVIAMDAVSINGQAIPGSQSDSVAIDTGTSLIGAPSSVVRAVYSQIPGAGPASGSYSGYYQFPCGSQTRLSLTFGGISYDIASDDFNVGAIDTRGETCLGALFGVDSTGSTSTTSSSTPNWIIGDSFLKNVYTVFRKQSNGNNSGPSAVGFALPSDNYQALLRSAGRAVGGGVTSGSITNAKSSAKLTIDSRMARSSILLGLLASTFAITCS</sequence>
<dbReference type="PRINTS" id="PR00792">
    <property type="entry name" value="PEPSIN"/>
</dbReference>
<accession>A0AAV0AT10</accession>
<keyword evidence="9" id="KW-1185">Reference proteome</keyword>
<evidence type="ECO:0000256" key="1">
    <source>
        <dbReference type="ARBA" id="ARBA00007447"/>
    </source>
</evidence>
<dbReference type="SUPFAM" id="SSF50630">
    <property type="entry name" value="Acid proteases"/>
    <property type="match status" value="1"/>
</dbReference>
<feature type="domain" description="Peptidase A1" evidence="7">
    <location>
        <begin position="10"/>
        <end position="360"/>
    </location>
</feature>
<feature type="active site" evidence="5">
    <location>
        <position position="234"/>
    </location>
</feature>
<protein>
    <submittedName>
        <fullName evidence="8">Aspartic peptidase A1</fullName>
    </submittedName>
</protein>
<reference evidence="8" key="1">
    <citation type="submission" date="2022-06" db="EMBL/GenBank/DDBJ databases">
        <authorList>
            <consortium name="SYNGENTA / RWTH Aachen University"/>
        </authorList>
    </citation>
    <scope>NUCLEOTIDE SEQUENCE</scope>
</reference>
<dbReference type="PROSITE" id="PS51767">
    <property type="entry name" value="PEPTIDASE_A1"/>
    <property type="match status" value="1"/>
</dbReference>
<dbReference type="CDD" id="cd05471">
    <property type="entry name" value="pepsin_like"/>
    <property type="match status" value="1"/>
</dbReference>
<evidence type="ECO:0000313" key="9">
    <source>
        <dbReference type="Proteomes" id="UP001153365"/>
    </source>
</evidence>
<comment type="similarity">
    <text evidence="1 6">Belongs to the peptidase A1 family.</text>
</comment>
<evidence type="ECO:0000259" key="7">
    <source>
        <dbReference type="PROSITE" id="PS51767"/>
    </source>
</evidence>
<dbReference type="FunFam" id="2.40.70.10:FF:000115">
    <property type="entry name" value="Lysosomal aspartic protease"/>
    <property type="match status" value="1"/>
</dbReference>
<evidence type="ECO:0000256" key="4">
    <source>
        <dbReference type="ARBA" id="ARBA00022801"/>
    </source>
</evidence>
<dbReference type="GO" id="GO:0004190">
    <property type="term" value="F:aspartic-type endopeptidase activity"/>
    <property type="evidence" value="ECO:0007669"/>
    <property type="project" value="UniProtKB-KW"/>
</dbReference>
<evidence type="ECO:0000256" key="5">
    <source>
        <dbReference type="PIRSR" id="PIRSR601461-1"/>
    </source>
</evidence>
<evidence type="ECO:0000256" key="2">
    <source>
        <dbReference type="ARBA" id="ARBA00022670"/>
    </source>
</evidence>
<evidence type="ECO:0000256" key="6">
    <source>
        <dbReference type="RuleBase" id="RU000454"/>
    </source>
</evidence>
<evidence type="ECO:0000256" key="3">
    <source>
        <dbReference type="ARBA" id="ARBA00022750"/>
    </source>
</evidence>
<organism evidence="8 9">
    <name type="scientific">Phakopsora pachyrhizi</name>
    <name type="common">Asian soybean rust disease fungus</name>
    <dbReference type="NCBI Taxonomy" id="170000"/>
    <lineage>
        <taxon>Eukaryota</taxon>
        <taxon>Fungi</taxon>
        <taxon>Dikarya</taxon>
        <taxon>Basidiomycota</taxon>
        <taxon>Pucciniomycotina</taxon>
        <taxon>Pucciniomycetes</taxon>
        <taxon>Pucciniales</taxon>
        <taxon>Phakopsoraceae</taxon>
        <taxon>Phakopsora</taxon>
    </lineage>
</organism>
<dbReference type="PROSITE" id="PS00141">
    <property type="entry name" value="ASP_PROTEASE"/>
    <property type="match status" value="1"/>
</dbReference>
<keyword evidence="4 6" id="KW-0378">Hydrolase</keyword>
<proteinExistence type="inferred from homology"/>
<dbReference type="InterPro" id="IPR034164">
    <property type="entry name" value="Pepsin-like_dom"/>
</dbReference>
<dbReference type="GO" id="GO:0006508">
    <property type="term" value="P:proteolysis"/>
    <property type="evidence" value="ECO:0007669"/>
    <property type="project" value="UniProtKB-KW"/>
</dbReference>
<name>A0AAV0AT10_PHAPC</name>
<dbReference type="InterPro" id="IPR021109">
    <property type="entry name" value="Peptidase_aspartic_dom_sf"/>
</dbReference>
<dbReference type="Proteomes" id="UP001153365">
    <property type="component" value="Unassembled WGS sequence"/>
</dbReference>
<dbReference type="PANTHER" id="PTHR47966">
    <property type="entry name" value="BETA-SITE APP-CLEAVING ENZYME, ISOFORM A-RELATED"/>
    <property type="match status" value="1"/>
</dbReference>
<evidence type="ECO:0000313" key="8">
    <source>
        <dbReference type="EMBL" id="CAH7671755.1"/>
    </source>
</evidence>
<feature type="active site" evidence="5">
    <location>
        <position position="28"/>
    </location>
</feature>
<comment type="caution">
    <text evidence="8">The sequence shown here is derived from an EMBL/GenBank/DDBJ whole genome shotgun (WGS) entry which is preliminary data.</text>
</comment>
<gene>
    <name evidence="8" type="ORF">PPACK8108_LOCUS6570</name>
</gene>
<dbReference type="InterPro" id="IPR033121">
    <property type="entry name" value="PEPTIDASE_A1"/>
</dbReference>
<keyword evidence="2 6" id="KW-0645">Protease</keyword>
<keyword evidence="3 6" id="KW-0064">Aspartyl protease</keyword>
<dbReference type="Pfam" id="PF00026">
    <property type="entry name" value="Asp"/>
    <property type="match status" value="1"/>
</dbReference>
<dbReference type="InterPro" id="IPR001461">
    <property type="entry name" value="Aspartic_peptidase_A1"/>
</dbReference>
<dbReference type="EMBL" id="CALTRL010001251">
    <property type="protein sequence ID" value="CAH7671755.1"/>
    <property type="molecule type" value="Genomic_DNA"/>
</dbReference>